<keyword evidence="2" id="KW-1003">Cell membrane</keyword>
<proteinExistence type="predicted"/>
<evidence type="ECO:0000256" key="6">
    <source>
        <dbReference type="SAM" id="Phobius"/>
    </source>
</evidence>
<organism evidence="7 8">
    <name type="scientific">Zavarzinia compransoris</name>
    <dbReference type="NCBI Taxonomy" id="1264899"/>
    <lineage>
        <taxon>Bacteria</taxon>
        <taxon>Pseudomonadati</taxon>
        <taxon>Pseudomonadota</taxon>
        <taxon>Alphaproteobacteria</taxon>
        <taxon>Rhodospirillales</taxon>
        <taxon>Zavarziniaceae</taxon>
        <taxon>Zavarzinia</taxon>
    </lineage>
</organism>
<name>A0A317E612_9PROT</name>
<dbReference type="InterPro" id="IPR043428">
    <property type="entry name" value="LivM-like"/>
</dbReference>
<feature type="transmembrane region" description="Helical" evidence="6">
    <location>
        <begin position="6"/>
        <end position="29"/>
    </location>
</feature>
<keyword evidence="8" id="KW-1185">Reference proteome</keyword>
<evidence type="ECO:0000256" key="1">
    <source>
        <dbReference type="ARBA" id="ARBA00004651"/>
    </source>
</evidence>
<dbReference type="GO" id="GO:0005886">
    <property type="term" value="C:plasma membrane"/>
    <property type="evidence" value="ECO:0007669"/>
    <property type="project" value="UniProtKB-SubCell"/>
</dbReference>
<dbReference type="GO" id="GO:0015658">
    <property type="term" value="F:branched-chain amino acid transmembrane transporter activity"/>
    <property type="evidence" value="ECO:0007669"/>
    <property type="project" value="InterPro"/>
</dbReference>
<dbReference type="EMBL" id="QGLF01000002">
    <property type="protein sequence ID" value="PWR21650.1"/>
    <property type="molecule type" value="Genomic_DNA"/>
</dbReference>
<dbReference type="Proteomes" id="UP000246077">
    <property type="component" value="Unassembled WGS sequence"/>
</dbReference>
<dbReference type="AlphaFoldDB" id="A0A317E612"/>
<accession>A0A317E612</accession>
<evidence type="ECO:0000256" key="4">
    <source>
        <dbReference type="ARBA" id="ARBA00022989"/>
    </source>
</evidence>
<keyword evidence="3 6" id="KW-0812">Transmembrane</keyword>
<evidence type="ECO:0000256" key="3">
    <source>
        <dbReference type="ARBA" id="ARBA00022692"/>
    </source>
</evidence>
<dbReference type="Pfam" id="PF02653">
    <property type="entry name" value="BPD_transp_2"/>
    <property type="match status" value="1"/>
</dbReference>
<feature type="transmembrane region" description="Helical" evidence="6">
    <location>
        <begin position="64"/>
        <end position="82"/>
    </location>
</feature>
<reference evidence="8" key="1">
    <citation type="submission" date="2018-05" db="EMBL/GenBank/DDBJ databases">
        <title>Zavarzinia sp. HR-AS.</title>
        <authorList>
            <person name="Lee Y."/>
            <person name="Jeon C.O."/>
        </authorList>
    </citation>
    <scope>NUCLEOTIDE SEQUENCE [LARGE SCALE GENOMIC DNA]</scope>
    <source>
        <strain evidence="8">DSM 1231</strain>
    </source>
</reference>
<evidence type="ECO:0000256" key="5">
    <source>
        <dbReference type="ARBA" id="ARBA00023136"/>
    </source>
</evidence>
<dbReference type="InterPro" id="IPR001851">
    <property type="entry name" value="ABC_transp_permease"/>
</dbReference>
<comment type="subcellular location">
    <subcellularLocation>
        <location evidence="1">Cell membrane</location>
        <topology evidence="1">Multi-pass membrane protein</topology>
    </subcellularLocation>
</comment>
<feature type="transmembrane region" description="Helical" evidence="6">
    <location>
        <begin position="89"/>
        <end position="107"/>
    </location>
</feature>
<comment type="caution">
    <text evidence="7">The sequence shown here is derived from an EMBL/GenBank/DDBJ whole genome shotgun (WGS) entry which is preliminary data.</text>
</comment>
<feature type="transmembrane region" description="Helical" evidence="6">
    <location>
        <begin position="249"/>
        <end position="268"/>
    </location>
</feature>
<keyword evidence="5 6" id="KW-0472">Membrane</keyword>
<dbReference type="RefSeq" id="WP_109920295.1">
    <property type="nucleotide sequence ID" value="NZ_QGLF01000002.1"/>
</dbReference>
<dbReference type="OrthoDB" id="9814461at2"/>
<evidence type="ECO:0000313" key="7">
    <source>
        <dbReference type="EMBL" id="PWR21650.1"/>
    </source>
</evidence>
<evidence type="ECO:0000313" key="8">
    <source>
        <dbReference type="Proteomes" id="UP000246077"/>
    </source>
</evidence>
<dbReference type="PANTHER" id="PTHR30482">
    <property type="entry name" value="HIGH-AFFINITY BRANCHED-CHAIN AMINO ACID TRANSPORT SYSTEM PERMEASE"/>
    <property type="match status" value="1"/>
</dbReference>
<feature type="transmembrane region" description="Helical" evidence="6">
    <location>
        <begin position="164"/>
        <end position="196"/>
    </location>
</feature>
<evidence type="ECO:0000256" key="2">
    <source>
        <dbReference type="ARBA" id="ARBA00022475"/>
    </source>
</evidence>
<dbReference type="CDD" id="cd06581">
    <property type="entry name" value="TM_PBP1_LivM_like"/>
    <property type="match status" value="1"/>
</dbReference>
<feature type="transmembrane region" description="Helical" evidence="6">
    <location>
        <begin position="127"/>
        <end position="144"/>
    </location>
</feature>
<sequence length="300" mass="31713">MNDFIIAYEPLLTLMAINCLLAFSQYVVLRAGVFSKATAGLAGLGAYAAAITNVTFGWPAPLSFLFAIVVGGVLAFLISVPLQRLRGVFQAIATLAFVQIVVAVLLLTESLTGGAFGFNNIPKLVNVWHVLLVTAGAFYILYALNRSSVGRAFDTIRQDETVALALGMSVSFYIGLAFVLSGIFAGAAGGLIAFYTRALMPEQFGFPLLVSALAFVVLGGRISIYGPIVGSAVLTLLPEIARPVADQKLVLYGSILVVAMIYMPDGIVDTLRNRRNSQIRAAKSAAAKTAPAAEARETQS</sequence>
<keyword evidence="4 6" id="KW-1133">Transmembrane helix</keyword>
<dbReference type="PANTHER" id="PTHR30482:SF10">
    <property type="entry name" value="HIGH-AFFINITY BRANCHED-CHAIN AMINO ACID TRANSPORT PROTEIN BRAE"/>
    <property type="match status" value="1"/>
</dbReference>
<feature type="transmembrane region" description="Helical" evidence="6">
    <location>
        <begin position="208"/>
        <end position="237"/>
    </location>
</feature>
<protein>
    <submittedName>
        <fullName evidence="7">Branched-chain amino acid ABC transporter permease</fullName>
    </submittedName>
</protein>
<gene>
    <name evidence="7" type="ORF">DKG75_06520</name>
</gene>